<protein>
    <submittedName>
        <fullName evidence="2">Type II secretion system protein</fullName>
    </submittedName>
</protein>
<gene>
    <name evidence="2" type="ORF">CS053_17395</name>
</gene>
<dbReference type="EMBL" id="CP042807">
    <property type="protein sequence ID" value="QEE26080.1"/>
    <property type="molecule type" value="Genomic_DNA"/>
</dbReference>
<dbReference type="Proteomes" id="UP000321807">
    <property type="component" value="Chromosome"/>
</dbReference>
<dbReference type="RefSeq" id="WP_147628348.1">
    <property type="nucleotide sequence ID" value="NZ_CP042807.1"/>
</dbReference>
<organism evidence="2 3">
    <name type="scientific">Rhodanobacter glycinis</name>
    <dbReference type="NCBI Taxonomy" id="582702"/>
    <lineage>
        <taxon>Bacteria</taxon>
        <taxon>Pseudomonadati</taxon>
        <taxon>Pseudomonadota</taxon>
        <taxon>Gammaproteobacteria</taxon>
        <taxon>Lysobacterales</taxon>
        <taxon>Rhodanobacteraceae</taxon>
        <taxon>Rhodanobacter</taxon>
    </lineage>
</organism>
<keyword evidence="1" id="KW-0812">Transmembrane</keyword>
<name>A0A5B9E605_9GAMM</name>
<reference evidence="2 3" key="1">
    <citation type="submission" date="2019-08" db="EMBL/GenBank/DDBJ databases">
        <title>Complete genome sequence of Rhodanobacter glycinis strain T01E-68 isolated from tomato root.</title>
        <authorList>
            <person name="Weon H.-Y."/>
            <person name="Lee S.A."/>
        </authorList>
    </citation>
    <scope>NUCLEOTIDE SEQUENCE [LARGE SCALE GENOMIC DNA]</scope>
    <source>
        <strain evidence="2 3">T01E-68</strain>
    </source>
</reference>
<evidence type="ECO:0000313" key="3">
    <source>
        <dbReference type="Proteomes" id="UP000321807"/>
    </source>
</evidence>
<dbReference type="AlphaFoldDB" id="A0A5B9E605"/>
<dbReference type="NCBIfam" id="TIGR02532">
    <property type="entry name" value="IV_pilin_GFxxxE"/>
    <property type="match status" value="1"/>
</dbReference>
<keyword evidence="1" id="KW-0472">Membrane</keyword>
<dbReference type="InterPro" id="IPR012902">
    <property type="entry name" value="N_methyl_site"/>
</dbReference>
<keyword evidence="1" id="KW-1133">Transmembrane helix</keyword>
<accession>A0A5B9E605</accession>
<feature type="transmembrane region" description="Helical" evidence="1">
    <location>
        <begin position="30"/>
        <end position="53"/>
    </location>
</feature>
<dbReference type="PROSITE" id="PS00409">
    <property type="entry name" value="PROKAR_NTER_METHYL"/>
    <property type="match status" value="1"/>
</dbReference>
<evidence type="ECO:0000256" key="1">
    <source>
        <dbReference type="SAM" id="Phobius"/>
    </source>
</evidence>
<dbReference type="Pfam" id="PF07963">
    <property type="entry name" value="N_methyl"/>
    <property type="match status" value="1"/>
</dbReference>
<evidence type="ECO:0000313" key="2">
    <source>
        <dbReference type="EMBL" id="QEE26080.1"/>
    </source>
</evidence>
<dbReference type="KEGG" id="rgl:CS053_17395"/>
<proteinExistence type="predicted"/>
<sequence>MTTMLRATGWRHDDSPWAGRRLRARRQGGFSLLEVIAAILLLAITFAALMQVAGGAIGLTRRAAAHDEAAMWARSKLDSAFVLDAPKPGVTAGRFDKDYRWRLQVTPWTAAGVSQGGMMRLYRLDLEVMWGTASHPNRARFTTLRAAVVTPGTSS</sequence>